<keyword evidence="3" id="KW-0645">Protease</keyword>
<keyword evidence="3" id="KW-0378">Hydrolase</keyword>
<dbReference type="OrthoDB" id="298726at2759"/>
<organism evidence="3 4">
    <name type="scientific">Genlisea aurea</name>
    <dbReference type="NCBI Taxonomy" id="192259"/>
    <lineage>
        <taxon>Eukaryota</taxon>
        <taxon>Viridiplantae</taxon>
        <taxon>Streptophyta</taxon>
        <taxon>Embryophyta</taxon>
        <taxon>Tracheophyta</taxon>
        <taxon>Spermatophyta</taxon>
        <taxon>Magnoliopsida</taxon>
        <taxon>eudicotyledons</taxon>
        <taxon>Gunneridae</taxon>
        <taxon>Pentapetalae</taxon>
        <taxon>asterids</taxon>
        <taxon>lamiids</taxon>
        <taxon>Lamiales</taxon>
        <taxon>Lentibulariaceae</taxon>
        <taxon>Genlisea</taxon>
    </lineage>
</organism>
<feature type="region of interest" description="Disordered" evidence="1">
    <location>
        <begin position="424"/>
        <end position="460"/>
    </location>
</feature>
<dbReference type="InterPro" id="IPR033337">
    <property type="entry name" value="TORTIFOLIA1/SINE1-2"/>
</dbReference>
<feature type="compositionally biased region" description="Basic and acidic residues" evidence="1">
    <location>
        <begin position="336"/>
        <end position="350"/>
    </location>
</feature>
<dbReference type="GO" id="GO:0010005">
    <property type="term" value="C:cortical microtubule, transverse to long axis"/>
    <property type="evidence" value="ECO:0007669"/>
    <property type="project" value="TreeGrafter"/>
</dbReference>
<keyword evidence="4" id="KW-1185">Reference proteome</keyword>
<feature type="compositionally biased region" description="Low complexity" evidence="1">
    <location>
        <begin position="592"/>
        <end position="605"/>
    </location>
</feature>
<feature type="region of interest" description="Disordered" evidence="1">
    <location>
        <begin position="529"/>
        <end position="548"/>
    </location>
</feature>
<evidence type="ECO:0000313" key="3">
    <source>
        <dbReference type="EMBL" id="EPS65459.1"/>
    </source>
</evidence>
<dbReference type="GO" id="GO:0009826">
    <property type="term" value="P:unidimensional cell growth"/>
    <property type="evidence" value="ECO:0007669"/>
    <property type="project" value="TreeGrafter"/>
</dbReference>
<feature type="compositionally biased region" description="Basic and acidic residues" evidence="1">
    <location>
        <begin position="447"/>
        <end position="457"/>
    </location>
</feature>
<feature type="non-terminal residue" evidence="3">
    <location>
        <position position="1"/>
    </location>
</feature>
<dbReference type="SMART" id="SM01349">
    <property type="entry name" value="TOG"/>
    <property type="match status" value="1"/>
</dbReference>
<gene>
    <name evidence="3" type="ORF">M569_09311</name>
</gene>
<feature type="region of interest" description="Disordered" evidence="1">
    <location>
        <begin position="1"/>
        <end position="24"/>
    </location>
</feature>
<dbReference type="PANTHER" id="PTHR31355">
    <property type="entry name" value="MICROTUBULE-ASSOCIATED PROTEIN TORTIFOLIA1"/>
    <property type="match status" value="1"/>
</dbReference>
<dbReference type="SUPFAM" id="SSF48371">
    <property type="entry name" value="ARM repeat"/>
    <property type="match status" value="1"/>
</dbReference>
<feature type="region of interest" description="Disordered" evidence="1">
    <location>
        <begin position="581"/>
        <end position="659"/>
    </location>
</feature>
<name>S8CEX6_9LAMI</name>
<feature type="compositionally biased region" description="Gly residues" evidence="1">
    <location>
        <begin position="534"/>
        <end position="548"/>
    </location>
</feature>
<dbReference type="GO" id="GO:0006508">
    <property type="term" value="P:proteolysis"/>
    <property type="evidence" value="ECO:0007669"/>
    <property type="project" value="UniProtKB-KW"/>
</dbReference>
<protein>
    <submittedName>
        <fullName evidence="3">Potyviral helper component protease-interacting protein 2</fullName>
    </submittedName>
</protein>
<dbReference type="InterPro" id="IPR057599">
    <property type="entry name" value="TORTIFOLIA1/TORL1-2_C"/>
</dbReference>
<dbReference type="PANTHER" id="PTHR31355:SF7">
    <property type="entry name" value="MICROTUBULE-ASSOCIATED PROTEIN TORTIFOLIA1"/>
    <property type="match status" value="1"/>
</dbReference>
<evidence type="ECO:0000313" key="4">
    <source>
        <dbReference type="Proteomes" id="UP000015453"/>
    </source>
</evidence>
<feature type="region of interest" description="Disordered" evidence="1">
    <location>
        <begin position="316"/>
        <end position="367"/>
    </location>
</feature>
<dbReference type="Proteomes" id="UP000015453">
    <property type="component" value="Unassembled WGS sequence"/>
</dbReference>
<feature type="compositionally biased region" description="Basic and acidic residues" evidence="1">
    <location>
        <begin position="623"/>
        <end position="635"/>
    </location>
</feature>
<comment type="caution">
    <text evidence="3">The sequence shown here is derived from an EMBL/GenBank/DDBJ whole genome shotgun (WGS) entry which is preliminary data.</text>
</comment>
<dbReference type="GO" id="GO:0008233">
    <property type="term" value="F:peptidase activity"/>
    <property type="evidence" value="ECO:0007669"/>
    <property type="project" value="UniProtKB-KW"/>
</dbReference>
<feature type="non-terminal residue" evidence="3">
    <location>
        <position position="857"/>
    </location>
</feature>
<evidence type="ECO:0000259" key="2">
    <source>
        <dbReference type="SMART" id="SM01349"/>
    </source>
</evidence>
<dbReference type="GO" id="GO:0010031">
    <property type="term" value="P:circumnutation"/>
    <property type="evidence" value="ECO:0007669"/>
    <property type="project" value="TreeGrafter"/>
</dbReference>
<dbReference type="EMBL" id="AUSU01004212">
    <property type="protein sequence ID" value="EPS65459.1"/>
    <property type="molecule type" value="Genomic_DNA"/>
</dbReference>
<dbReference type="Pfam" id="PF24714">
    <property type="entry name" value="TOR1L1_N"/>
    <property type="match status" value="1"/>
</dbReference>
<dbReference type="InterPro" id="IPR016024">
    <property type="entry name" value="ARM-type_fold"/>
</dbReference>
<feature type="domain" description="TOG" evidence="2">
    <location>
        <begin position="59"/>
        <end position="301"/>
    </location>
</feature>
<reference evidence="3 4" key="1">
    <citation type="journal article" date="2013" name="BMC Genomics">
        <title>The miniature genome of a carnivorous plant Genlisea aurea contains a low number of genes and short non-coding sequences.</title>
        <authorList>
            <person name="Leushkin E.V."/>
            <person name="Sutormin R.A."/>
            <person name="Nabieva E.R."/>
            <person name="Penin A.A."/>
            <person name="Kondrashov A.S."/>
            <person name="Logacheva M.D."/>
        </authorList>
    </citation>
    <scope>NUCLEOTIDE SEQUENCE [LARGE SCALE GENOMIC DNA]</scope>
</reference>
<dbReference type="InterPro" id="IPR034085">
    <property type="entry name" value="TOG"/>
</dbReference>
<accession>S8CEX6</accession>
<dbReference type="InterPro" id="IPR011989">
    <property type="entry name" value="ARM-like"/>
</dbReference>
<dbReference type="GO" id="GO:0008017">
    <property type="term" value="F:microtubule binding"/>
    <property type="evidence" value="ECO:0007669"/>
    <property type="project" value="InterPro"/>
</dbReference>
<sequence length="857" mass="91607">QKSAKPLKTPAANQPAPPRSSFSSSSLSSHLAMVELKQKILNSLSRLADRDTHHIALEDLEKIIHALSNDGVSIFLNCLYDAANDPKPAVKKEGVHLFAALCAAHSDSAGTHLTKIIAHIVKRLKDTDSQVRDACLDTIGSLAGLYMKGGGVGGDGMVSLFVKPLFEAMNENNKAAQGGAALGLAKVVECAAEPPLSTFQKLVVRVCKYLNSSNFMAKAPLLQALSSLSQVGAVTPQSFEAVQQSIHVCLCSSDWATRKAAADSLVVLGLKTSVVTEEAAASTVKVLETCRFDKIKPARESVNEALQLWKKISGNADGSSDDQKFSFQDGDASEFADGKNREGENPEKDYSSSSALSPSDPNARVKGNNIFDKAVGILKKKAPAFSDKELNPEFFQKLEETRGSGDIPVEVILPRRCAAAPISEITEGGGGSSGLQGERTAGLNSHSSDDDDRRGGEDPCAVVYPEVSSNKGNWLAIQRQLSHLERQQAHLMNMLQDFMGGSHDSMVTMENRVHGLERVVENMVRDLSLSSSKRGGGGNSLVGGVEGSSGRYLGGRYNGCLSEYYSGGKFGRVGSDGRINLGERFPRGGGPSSSRRAPPDASSNSWNFHSHGRNGNGTTSSRRAGDGERENESDHAAGGGRRGWEKGPVRFGEGPSARSVWQASKDEATLEAIRVAGEENGAGRSARMPGIRELTAEALADDDDGASAAAIQDRNPVWNSWSNAMDALENGDLDSAYAQVLSIGDDALLVKLMDMSGPVIDQLSNDVAVEAVVAVSQFLVDPNLFDLCLFWIQQLADIVMENGADVVDIPMEVQREIVVNLQDLSSMELPEDWEGPNPEQLLLQLASAWRFDSQDVG</sequence>
<proteinExistence type="predicted"/>
<evidence type="ECO:0000256" key="1">
    <source>
        <dbReference type="SAM" id="MobiDB-lite"/>
    </source>
</evidence>
<dbReference type="Pfam" id="PF24713">
    <property type="entry name" value="TOR1L1_C"/>
    <property type="match status" value="1"/>
</dbReference>
<dbReference type="InterPro" id="IPR057600">
    <property type="entry name" value="TORTIFOLIA1/SINE1-2_N"/>
</dbReference>
<dbReference type="AlphaFoldDB" id="S8CEX6"/>
<dbReference type="Gene3D" id="1.25.10.10">
    <property type="entry name" value="Leucine-rich Repeat Variant"/>
    <property type="match status" value="2"/>
</dbReference>